<evidence type="ECO:0000256" key="1">
    <source>
        <dbReference type="SAM" id="Coils"/>
    </source>
</evidence>
<evidence type="ECO:0000313" key="2">
    <source>
        <dbReference type="EMBL" id="KAK8836473.1"/>
    </source>
</evidence>
<name>A0ABR2GRA6_9EUKA</name>
<dbReference type="EMBL" id="JAPFFF010000065">
    <property type="protein sequence ID" value="KAK8836473.1"/>
    <property type="molecule type" value="Genomic_DNA"/>
</dbReference>
<keyword evidence="3" id="KW-1185">Reference proteome</keyword>
<dbReference type="Gene3D" id="2.130.10.30">
    <property type="entry name" value="Regulator of chromosome condensation 1/beta-lactamase-inhibitor protein II"/>
    <property type="match status" value="1"/>
</dbReference>
<comment type="caution">
    <text evidence="2">The sequence shown here is derived from an EMBL/GenBank/DDBJ whole genome shotgun (WGS) entry which is preliminary data.</text>
</comment>
<accession>A0ABR2GRA6</accession>
<protein>
    <submittedName>
        <fullName evidence="2">Uncharacterized protein</fullName>
    </submittedName>
</protein>
<evidence type="ECO:0000313" key="3">
    <source>
        <dbReference type="Proteomes" id="UP001470230"/>
    </source>
</evidence>
<gene>
    <name evidence="2" type="ORF">M9Y10_037732</name>
</gene>
<sequence>MKFSKKAVIDISGSCDHCFAVLDDGRVFGRGSNYCCKLGLSPKTEPISSFVEIESLKMYKISSVFTGTDNSIFKTFDNKTIVFIEPKETVFPPEEVEICSDFRFCVFFVSSVAFVGIDPPQNISNKKIDDFGQITIKFQTESCEIENLKKMLAQKEKEILKLKLELKRSEERMKDREAKGDFILKKFVFLKWKKNNLPKEVGQEFHFSK</sequence>
<feature type="coiled-coil region" evidence="1">
    <location>
        <begin position="138"/>
        <end position="179"/>
    </location>
</feature>
<dbReference type="Proteomes" id="UP001470230">
    <property type="component" value="Unassembled WGS sequence"/>
</dbReference>
<organism evidence="2 3">
    <name type="scientific">Tritrichomonas musculus</name>
    <dbReference type="NCBI Taxonomy" id="1915356"/>
    <lineage>
        <taxon>Eukaryota</taxon>
        <taxon>Metamonada</taxon>
        <taxon>Parabasalia</taxon>
        <taxon>Tritrichomonadida</taxon>
        <taxon>Tritrichomonadidae</taxon>
        <taxon>Tritrichomonas</taxon>
    </lineage>
</organism>
<keyword evidence="1" id="KW-0175">Coiled coil</keyword>
<dbReference type="InterPro" id="IPR009091">
    <property type="entry name" value="RCC1/BLIP-II"/>
</dbReference>
<reference evidence="2 3" key="1">
    <citation type="submission" date="2024-04" db="EMBL/GenBank/DDBJ databases">
        <title>Tritrichomonas musculus Genome.</title>
        <authorList>
            <person name="Alves-Ferreira E."/>
            <person name="Grigg M."/>
            <person name="Lorenzi H."/>
            <person name="Galac M."/>
        </authorList>
    </citation>
    <scope>NUCLEOTIDE SEQUENCE [LARGE SCALE GENOMIC DNA]</scope>
    <source>
        <strain evidence="2 3">EAF2021</strain>
    </source>
</reference>
<dbReference type="SUPFAM" id="SSF50985">
    <property type="entry name" value="RCC1/BLIP-II"/>
    <property type="match status" value="1"/>
</dbReference>
<proteinExistence type="predicted"/>